<evidence type="ECO:0000313" key="3">
    <source>
        <dbReference type="EMBL" id="OEG00186.1"/>
    </source>
</evidence>
<proteinExistence type="predicted"/>
<evidence type="ECO:0000259" key="2">
    <source>
        <dbReference type="Pfam" id="PF08955"/>
    </source>
</evidence>
<dbReference type="AlphaFoldDB" id="A0A1D2YWZ8"/>
<keyword evidence="1" id="KW-0472">Membrane</keyword>
<dbReference type="InterPro" id="IPR038117">
    <property type="entry name" value="BofC_C_sf"/>
</dbReference>
<keyword evidence="1" id="KW-1133">Transmembrane helix</keyword>
<accession>A0A1D2YWZ8</accession>
<keyword evidence="1" id="KW-0812">Transmembrane</keyword>
<feature type="transmembrane region" description="Helical" evidence="1">
    <location>
        <begin position="12"/>
        <end position="33"/>
    </location>
</feature>
<dbReference type="InterPro" id="IPR015050">
    <property type="entry name" value="BofC_C"/>
</dbReference>
<dbReference type="RefSeq" id="WP_069655912.1">
    <property type="nucleotide sequence ID" value="NZ_MIJF01000005.1"/>
</dbReference>
<gene>
    <name evidence="3" type="ORF">BHF71_05725</name>
</gene>
<organism evidence="3 4">
    <name type="scientific">Vulcanibacillus modesticaldus</name>
    <dbReference type="NCBI Taxonomy" id="337097"/>
    <lineage>
        <taxon>Bacteria</taxon>
        <taxon>Bacillati</taxon>
        <taxon>Bacillota</taxon>
        <taxon>Bacilli</taxon>
        <taxon>Bacillales</taxon>
        <taxon>Bacillaceae</taxon>
        <taxon>Vulcanibacillus</taxon>
    </lineage>
</organism>
<dbReference type="STRING" id="337097.BHF71_05725"/>
<evidence type="ECO:0000256" key="1">
    <source>
        <dbReference type="SAM" id="Phobius"/>
    </source>
</evidence>
<protein>
    <recommendedName>
        <fullName evidence="2">Bypass of forespore C C-terminal domain-containing protein</fullName>
    </recommendedName>
</protein>
<dbReference type="OrthoDB" id="2678751at2"/>
<comment type="caution">
    <text evidence="3">The sequence shown here is derived from an EMBL/GenBank/DDBJ whole genome shotgun (WGS) entry which is preliminary data.</text>
</comment>
<dbReference type="Gene3D" id="3.30.70.1740">
    <property type="entry name" value="Bypass-of-forespore C, C-terminal domain"/>
    <property type="match status" value="1"/>
</dbReference>
<dbReference type="Pfam" id="PF08955">
    <property type="entry name" value="BofC_C"/>
    <property type="match status" value="1"/>
</dbReference>
<name>A0A1D2YWZ8_9BACI</name>
<dbReference type="EMBL" id="MIJF01000005">
    <property type="protein sequence ID" value="OEG00186.1"/>
    <property type="molecule type" value="Genomic_DNA"/>
</dbReference>
<sequence length="192" mass="22375">MFFFIEKKTLKYTFLFLITIIILAMVLIPKYMLTNEDEGEMTKQEIQQVNVGLEKKLVLITHYRVGSDLIETKIENIKSYEEIKEKFPDFEVVEITDEQIRLEREVEDLAPELKGGVYFSLGPDGYLTLYKGTPKENNQVREVIETFFRIDIEKLETGLPKEPVDQLYQGIPIQDLAEFNSVLSTFSEFSLE</sequence>
<dbReference type="Proteomes" id="UP000243739">
    <property type="component" value="Unassembled WGS sequence"/>
</dbReference>
<evidence type="ECO:0000313" key="4">
    <source>
        <dbReference type="Proteomes" id="UP000243739"/>
    </source>
</evidence>
<reference evidence="3 4" key="1">
    <citation type="submission" date="2016-09" db="EMBL/GenBank/DDBJ databases">
        <title>Draft genome sequence for the type strain of Vulcanibacillus modesticaldus BR, a strictly anaerobic, moderately thermophilic, and nitrate-reducing bacterium from deep sea-hydrothermal vents of the Mid-Atlantic Ridge.</title>
        <authorList>
            <person name="Abin C.A."/>
            <person name="Hollibaugh J.T."/>
        </authorList>
    </citation>
    <scope>NUCLEOTIDE SEQUENCE [LARGE SCALE GENOMIC DNA]</scope>
    <source>
        <strain evidence="3 4">BR</strain>
    </source>
</reference>
<feature type="domain" description="Bypass of forespore C C-terminal" evidence="2">
    <location>
        <begin position="107"/>
        <end position="187"/>
    </location>
</feature>
<keyword evidence="4" id="KW-1185">Reference proteome</keyword>